<dbReference type="EMBL" id="BAAANE010000002">
    <property type="protein sequence ID" value="GAA1622027.1"/>
    <property type="molecule type" value="Genomic_DNA"/>
</dbReference>
<dbReference type="Proteomes" id="UP001501319">
    <property type="component" value="Unassembled WGS sequence"/>
</dbReference>
<comment type="caution">
    <text evidence="3">The sequence shown here is derived from an EMBL/GenBank/DDBJ whole genome shotgun (WGS) entry which is preliminary data.</text>
</comment>
<evidence type="ECO:0000259" key="2">
    <source>
        <dbReference type="SMART" id="SM00900"/>
    </source>
</evidence>
<gene>
    <name evidence="3" type="ORF">GCM10009744_06560</name>
</gene>
<name>A0ABN2EY53_9ACTN</name>
<organism evidence="3 4">
    <name type="scientific">Kribbella alba</name>
    <dbReference type="NCBI Taxonomy" id="190197"/>
    <lineage>
        <taxon>Bacteria</taxon>
        <taxon>Bacillati</taxon>
        <taxon>Actinomycetota</taxon>
        <taxon>Actinomycetes</taxon>
        <taxon>Propionibacteriales</taxon>
        <taxon>Kribbellaceae</taxon>
        <taxon>Kribbella</taxon>
    </lineage>
</organism>
<dbReference type="Gene3D" id="3.90.1010.20">
    <property type="match status" value="1"/>
</dbReference>
<feature type="compositionally biased region" description="Low complexity" evidence="1">
    <location>
        <begin position="52"/>
        <end position="64"/>
    </location>
</feature>
<feature type="domain" description="FMN-binding" evidence="2">
    <location>
        <begin position="80"/>
        <end position="157"/>
    </location>
</feature>
<dbReference type="InterPro" id="IPR007329">
    <property type="entry name" value="FMN-bd"/>
</dbReference>
<feature type="region of interest" description="Disordered" evidence="1">
    <location>
        <begin position="36"/>
        <end position="64"/>
    </location>
</feature>
<dbReference type="RefSeq" id="WP_344108491.1">
    <property type="nucleotide sequence ID" value="NZ_BAAANE010000002.1"/>
</dbReference>
<accession>A0ABN2EY53</accession>
<protein>
    <submittedName>
        <fullName evidence="3">FMN-binding protein</fullName>
    </submittedName>
</protein>
<evidence type="ECO:0000313" key="3">
    <source>
        <dbReference type="EMBL" id="GAA1622027.1"/>
    </source>
</evidence>
<dbReference type="Pfam" id="PF04205">
    <property type="entry name" value="FMN_bind"/>
    <property type="match status" value="1"/>
</dbReference>
<evidence type="ECO:0000256" key="1">
    <source>
        <dbReference type="SAM" id="MobiDB-lite"/>
    </source>
</evidence>
<dbReference type="SMART" id="SM00900">
    <property type="entry name" value="FMN_bind"/>
    <property type="match status" value="1"/>
</dbReference>
<reference evidence="3 4" key="1">
    <citation type="journal article" date="2019" name="Int. J. Syst. Evol. Microbiol.">
        <title>The Global Catalogue of Microorganisms (GCM) 10K type strain sequencing project: providing services to taxonomists for standard genome sequencing and annotation.</title>
        <authorList>
            <consortium name="The Broad Institute Genomics Platform"/>
            <consortium name="The Broad Institute Genome Sequencing Center for Infectious Disease"/>
            <person name="Wu L."/>
            <person name="Ma J."/>
        </authorList>
    </citation>
    <scope>NUCLEOTIDE SEQUENCE [LARGE SCALE GENOMIC DNA]</scope>
    <source>
        <strain evidence="3 4">JCM 14306</strain>
    </source>
</reference>
<keyword evidence="4" id="KW-1185">Reference proteome</keyword>
<evidence type="ECO:0000313" key="4">
    <source>
        <dbReference type="Proteomes" id="UP001501319"/>
    </source>
</evidence>
<proteinExistence type="predicted"/>
<sequence length="160" mass="16039">MSSPLVARARRNLAVLGATAAAVVVLFIYPTSTNGGTAGPHASTAPPAGIVSPSTTPGPTTGPSAAAQTVVVNGASTDTEFGPVQVQLSVNAGRIVSATAIAYPQESGHDRRINSYAIPVLQQETVSAQSANIDTVSGATITSNGYRTSLQSALDAAHLN</sequence>